<sequence length="168" mass="18607">MQSVQPGSRGLLEDPRQKPTWQLGVMPALTSLPCLLAVGWGATARLTPPKLHLMKHLEVALQHQERMCGVMNETLGCSIGQGCEAETVLCGYWLLCAEQKTLWLLESGVKSRECLWLQDATGISLTRLHVSPEVPPSAWLAHLRPAPHRDEHFQTARSEQVKAVLEGE</sequence>
<evidence type="ECO:0000313" key="1">
    <source>
        <dbReference type="EMBL" id="CAI9160907.1"/>
    </source>
</evidence>
<reference evidence="1" key="1">
    <citation type="submission" date="2023-04" db="EMBL/GenBank/DDBJ databases">
        <authorList>
            <consortium name="ELIXIR-Norway"/>
        </authorList>
    </citation>
    <scope>NUCLEOTIDE SEQUENCE [LARGE SCALE GENOMIC DNA]</scope>
</reference>
<protein>
    <submittedName>
        <fullName evidence="1">Uncharacterized protein</fullName>
    </submittedName>
</protein>
<accession>A0ABN8YH65</accession>
<name>A0ABN8YH65_RANTA</name>
<dbReference type="EMBL" id="OX459938">
    <property type="protein sequence ID" value="CAI9160907.1"/>
    <property type="molecule type" value="Genomic_DNA"/>
</dbReference>
<proteinExistence type="predicted"/>
<organism evidence="1 2">
    <name type="scientific">Rangifer tarandus platyrhynchus</name>
    <name type="common">Svalbard reindeer</name>
    <dbReference type="NCBI Taxonomy" id="3082113"/>
    <lineage>
        <taxon>Eukaryota</taxon>
        <taxon>Metazoa</taxon>
        <taxon>Chordata</taxon>
        <taxon>Craniata</taxon>
        <taxon>Vertebrata</taxon>
        <taxon>Euteleostomi</taxon>
        <taxon>Mammalia</taxon>
        <taxon>Eutheria</taxon>
        <taxon>Laurasiatheria</taxon>
        <taxon>Artiodactyla</taxon>
        <taxon>Ruminantia</taxon>
        <taxon>Pecora</taxon>
        <taxon>Cervidae</taxon>
        <taxon>Odocoileinae</taxon>
        <taxon>Rangifer</taxon>
    </lineage>
</organism>
<keyword evidence="2" id="KW-1185">Reference proteome</keyword>
<dbReference type="Proteomes" id="UP001176941">
    <property type="component" value="Chromosome 2"/>
</dbReference>
<evidence type="ECO:0000313" key="2">
    <source>
        <dbReference type="Proteomes" id="UP001176941"/>
    </source>
</evidence>
<gene>
    <name evidence="1" type="ORF">MRATA1EN1_LOCUS9869</name>
</gene>